<keyword evidence="3 6" id="KW-1133">Transmembrane helix</keyword>
<dbReference type="EMBL" id="RCVM01000001">
    <property type="protein sequence ID" value="RLY05266.1"/>
    <property type="molecule type" value="Genomic_DNA"/>
</dbReference>
<evidence type="ECO:0000259" key="7">
    <source>
        <dbReference type="Pfam" id="PF06305"/>
    </source>
</evidence>
<dbReference type="RefSeq" id="WP_121834393.1">
    <property type="nucleotide sequence ID" value="NZ_CP163513.1"/>
</dbReference>
<dbReference type="AlphaFoldDB" id="A0A3L9DUU8"/>
<evidence type="ECO:0000256" key="2">
    <source>
        <dbReference type="ARBA" id="ARBA00022692"/>
    </source>
</evidence>
<feature type="transmembrane region" description="Helical" evidence="6">
    <location>
        <begin position="41"/>
        <end position="62"/>
    </location>
</feature>
<organism evidence="8 9">
    <name type="scientific">Streptococcus hillyeri</name>
    <dbReference type="NCBI Taxonomy" id="2282420"/>
    <lineage>
        <taxon>Bacteria</taxon>
        <taxon>Bacillati</taxon>
        <taxon>Bacillota</taxon>
        <taxon>Bacilli</taxon>
        <taxon>Lactobacillales</taxon>
        <taxon>Streptococcaceae</taxon>
        <taxon>Streptococcus</taxon>
    </lineage>
</organism>
<gene>
    <name evidence="8" type="ORF">EAF07_00780</name>
</gene>
<dbReference type="GO" id="GO:0005886">
    <property type="term" value="C:plasma membrane"/>
    <property type="evidence" value="ECO:0007669"/>
    <property type="project" value="InterPro"/>
</dbReference>
<accession>A0A3L9DUU8</accession>
<dbReference type="Proteomes" id="UP000279194">
    <property type="component" value="Unassembled WGS sequence"/>
</dbReference>
<proteinExistence type="predicted"/>
<evidence type="ECO:0000256" key="4">
    <source>
        <dbReference type="ARBA" id="ARBA00023136"/>
    </source>
</evidence>
<evidence type="ECO:0000313" key="9">
    <source>
        <dbReference type="Proteomes" id="UP000279194"/>
    </source>
</evidence>
<dbReference type="PANTHER" id="PTHR41335:SF1">
    <property type="entry name" value="MEMBRANE PROTEIN"/>
    <property type="match status" value="1"/>
</dbReference>
<evidence type="ECO:0000313" key="8">
    <source>
        <dbReference type="EMBL" id="RLY05266.1"/>
    </source>
</evidence>
<reference evidence="8 9" key="1">
    <citation type="submission" date="2018-10" db="EMBL/GenBank/DDBJ databases">
        <title>Streptococcus hillyeri sp. nov., isolated from equine tracheal sample.</title>
        <authorList>
            <person name="Macfadyen A.C."/>
            <person name="Waller A."/>
            <person name="Paterson G.K."/>
        </authorList>
    </citation>
    <scope>NUCLEOTIDE SEQUENCE [LARGE SCALE GENOMIC DNA]</scope>
    <source>
        <strain evidence="8 9">28462</strain>
    </source>
</reference>
<evidence type="ECO:0000256" key="3">
    <source>
        <dbReference type="ARBA" id="ARBA00022989"/>
    </source>
</evidence>
<keyword evidence="1" id="KW-1003">Cell membrane</keyword>
<evidence type="ECO:0000256" key="6">
    <source>
        <dbReference type="SAM" id="Phobius"/>
    </source>
</evidence>
<name>A0A3L9DUU8_9STRE</name>
<dbReference type="Pfam" id="PF06305">
    <property type="entry name" value="LapA_dom"/>
    <property type="match status" value="1"/>
</dbReference>
<dbReference type="InterPro" id="IPR010445">
    <property type="entry name" value="LapA_dom"/>
</dbReference>
<keyword evidence="4 6" id="KW-0472">Membrane</keyword>
<keyword evidence="5" id="KW-0175">Coiled coil</keyword>
<sequence length="95" mass="10607">MRKNVTVGLLVASVGLTALLSIANIQSVTVNYLFGTFKLPLILLILLSVGLGMFIQFLLGFFKNMSLRQEIKNLKLNHKGQEETVLEARKESDEK</sequence>
<feature type="domain" description="Lipopolysaccharide assembly protein A" evidence="7">
    <location>
        <begin position="24"/>
        <end position="83"/>
    </location>
</feature>
<dbReference type="OrthoDB" id="2228705at2"/>
<protein>
    <submittedName>
        <fullName evidence="8">DUF1049 domain-containing protein</fullName>
    </submittedName>
</protein>
<comment type="caution">
    <text evidence="8">The sequence shown here is derived from an EMBL/GenBank/DDBJ whole genome shotgun (WGS) entry which is preliminary data.</text>
</comment>
<dbReference type="PANTHER" id="PTHR41335">
    <property type="entry name" value="MEMBRANE PROTEIN-RELATED"/>
    <property type="match status" value="1"/>
</dbReference>
<keyword evidence="9" id="KW-1185">Reference proteome</keyword>
<keyword evidence="2 6" id="KW-0812">Transmembrane</keyword>
<evidence type="ECO:0000256" key="1">
    <source>
        <dbReference type="ARBA" id="ARBA00022475"/>
    </source>
</evidence>
<feature type="coiled-coil region" evidence="5">
    <location>
        <begin position="64"/>
        <end position="91"/>
    </location>
</feature>
<evidence type="ECO:0000256" key="5">
    <source>
        <dbReference type="SAM" id="Coils"/>
    </source>
</evidence>